<evidence type="ECO:0000313" key="2">
    <source>
        <dbReference type="Proteomes" id="UP001586593"/>
    </source>
</evidence>
<comment type="caution">
    <text evidence="1">The sequence shown here is derived from an EMBL/GenBank/DDBJ whole genome shotgun (WGS) entry which is preliminary data.</text>
</comment>
<dbReference type="EMBL" id="JAZHXJ010001771">
    <property type="protein sequence ID" value="KAL1844013.1"/>
    <property type="molecule type" value="Genomic_DNA"/>
</dbReference>
<keyword evidence="2" id="KW-1185">Reference proteome</keyword>
<sequence length="136" mass="13665">MLSVRTLAAAAAGLLPLAGAYITSVVVPATAHAGDTIQATLTTSIYVQNYDDFGVIWGVGPPQPLCPECVGRLIGYTNLVGEGAPTVPASGNFTVDVTLPPDLHAGSVGITAGIPFLVGASGETGIKYLNASIVIS</sequence>
<dbReference type="Pfam" id="PF19271">
    <property type="entry name" value="Nis1"/>
    <property type="match status" value="1"/>
</dbReference>
<dbReference type="Proteomes" id="UP001586593">
    <property type="component" value="Unassembled WGS sequence"/>
</dbReference>
<name>A0ABR3VQ21_9PEZI</name>
<organism evidence="1 2">
    <name type="scientific">Phialemonium thermophilum</name>
    <dbReference type="NCBI Taxonomy" id="223376"/>
    <lineage>
        <taxon>Eukaryota</taxon>
        <taxon>Fungi</taxon>
        <taxon>Dikarya</taxon>
        <taxon>Ascomycota</taxon>
        <taxon>Pezizomycotina</taxon>
        <taxon>Sordariomycetes</taxon>
        <taxon>Sordariomycetidae</taxon>
        <taxon>Cephalothecales</taxon>
        <taxon>Cephalothecaceae</taxon>
        <taxon>Phialemonium</taxon>
    </lineage>
</organism>
<dbReference type="InterPro" id="IPR045469">
    <property type="entry name" value="Nis1"/>
</dbReference>
<accession>A0ABR3VQ21</accession>
<evidence type="ECO:0000313" key="1">
    <source>
        <dbReference type="EMBL" id="KAL1844013.1"/>
    </source>
</evidence>
<gene>
    <name evidence="1" type="ORF">VTK73DRAFT_2682</name>
</gene>
<protein>
    <submittedName>
        <fullName evidence="1">Uncharacterized protein</fullName>
    </submittedName>
</protein>
<reference evidence="1 2" key="1">
    <citation type="journal article" date="2024" name="Commun. Biol.">
        <title>Comparative genomic analysis of thermophilic fungi reveals convergent evolutionary adaptations and gene losses.</title>
        <authorList>
            <person name="Steindorff A.S."/>
            <person name="Aguilar-Pontes M.V."/>
            <person name="Robinson A.J."/>
            <person name="Andreopoulos B."/>
            <person name="LaButti K."/>
            <person name="Kuo A."/>
            <person name="Mondo S."/>
            <person name="Riley R."/>
            <person name="Otillar R."/>
            <person name="Haridas S."/>
            <person name="Lipzen A."/>
            <person name="Grimwood J."/>
            <person name="Schmutz J."/>
            <person name="Clum A."/>
            <person name="Reid I.D."/>
            <person name="Moisan M.C."/>
            <person name="Butler G."/>
            <person name="Nguyen T.T.M."/>
            <person name="Dewar K."/>
            <person name="Conant G."/>
            <person name="Drula E."/>
            <person name="Henrissat B."/>
            <person name="Hansel C."/>
            <person name="Singer S."/>
            <person name="Hutchinson M.I."/>
            <person name="de Vries R.P."/>
            <person name="Natvig D.O."/>
            <person name="Powell A.J."/>
            <person name="Tsang A."/>
            <person name="Grigoriev I.V."/>
        </authorList>
    </citation>
    <scope>NUCLEOTIDE SEQUENCE [LARGE SCALE GENOMIC DNA]</scope>
    <source>
        <strain evidence="1 2">ATCC 24622</strain>
    </source>
</reference>
<proteinExistence type="predicted"/>